<proteinExistence type="inferred from homology"/>
<keyword evidence="6" id="KW-1185">Reference proteome</keyword>
<dbReference type="GO" id="GO:0080043">
    <property type="term" value="F:quercetin 3-O-glucosyltransferase activity"/>
    <property type="evidence" value="ECO:0007669"/>
    <property type="project" value="TreeGrafter"/>
</dbReference>
<dbReference type="Proteomes" id="UP001202328">
    <property type="component" value="Unassembled WGS sequence"/>
</dbReference>
<dbReference type="SUPFAM" id="SSF53756">
    <property type="entry name" value="UDP-Glycosyltransferase/glycogen phosphorylase"/>
    <property type="match status" value="1"/>
</dbReference>
<dbReference type="InterPro" id="IPR058980">
    <property type="entry name" value="Glyco_transf_N"/>
</dbReference>
<dbReference type="EMBL" id="JAJJMB010001716">
    <property type="protein sequence ID" value="KAI3955781.1"/>
    <property type="molecule type" value="Genomic_DNA"/>
</dbReference>
<keyword evidence="3" id="KW-0808">Transferase</keyword>
<evidence type="ECO:0000256" key="1">
    <source>
        <dbReference type="ARBA" id="ARBA00009995"/>
    </source>
</evidence>
<comment type="similarity">
    <text evidence="1">Belongs to the UDP-glycosyltransferase family.</text>
</comment>
<accession>A0AAD4TH17</accession>
<reference evidence="5" key="1">
    <citation type="submission" date="2022-04" db="EMBL/GenBank/DDBJ databases">
        <title>A functionally conserved STORR gene fusion in Papaver species that diverged 16.8 million years ago.</title>
        <authorList>
            <person name="Catania T."/>
        </authorList>
    </citation>
    <scope>NUCLEOTIDE SEQUENCE</scope>
    <source>
        <strain evidence="5">S-188037</strain>
    </source>
</reference>
<dbReference type="Gene3D" id="3.40.50.2000">
    <property type="entry name" value="Glycogen Phosphorylase B"/>
    <property type="match status" value="1"/>
</dbReference>
<evidence type="ECO:0000259" key="4">
    <source>
        <dbReference type="Pfam" id="PF26168"/>
    </source>
</evidence>
<organism evidence="5 6">
    <name type="scientific">Papaver atlanticum</name>
    <dbReference type="NCBI Taxonomy" id="357466"/>
    <lineage>
        <taxon>Eukaryota</taxon>
        <taxon>Viridiplantae</taxon>
        <taxon>Streptophyta</taxon>
        <taxon>Embryophyta</taxon>
        <taxon>Tracheophyta</taxon>
        <taxon>Spermatophyta</taxon>
        <taxon>Magnoliopsida</taxon>
        <taxon>Ranunculales</taxon>
        <taxon>Papaveraceae</taxon>
        <taxon>Papaveroideae</taxon>
        <taxon>Papaver</taxon>
    </lineage>
</organism>
<keyword evidence="2" id="KW-0328">Glycosyltransferase</keyword>
<sequence>MAPAEPHVVIFPFPVQGHINSMLKLAEILCLSGINVTFINTQQNHSRHLSLGNLHSRFRKFPGFCFETVPDGLSDDPHHSAGSRSSHDLVTDMFNRVENVIRPGFEELLTSDRFKSDARGPVSCIIADSVLGFAIDVAAEQGIPSISFRTISACCTWIYFCSPRLAENGDIPFKDEDMDRLVRSVPGMESFLRCRDLPSFYRAKEVNHPNLEFVNAANSYSIKATAHILNTFEGLDALILSHLRSYCPNLYTVGPLNALLNTLRSTTTKSSPSSSVSSNASLATVEKLIREMMGDKREELMKSTAKVAEMARKSVSRDGSSYCNYEALLEFIRKTC</sequence>
<evidence type="ECO:0000313" key="6">
    <source>
        <dbReference type="Proteomes" id="UP001202328"/>
    </source>
</evidence>
<name>A0AAD4TH17_9MAGN</name>
<dbReference type="PANTHER" id="PTHR11926:SF1392">
    <property type="entry name" value="GLYCOSYLTRANSFERASE"/>
    <property type="match status" value="1"/>
</dbReference>
<evidence type="ECO:0000256" key="3">
    <source>
        <dbReference type="ARBA" id="ARBA00022679"/>
    </source>
</evidence>
<dbReference type="FunFam" id="3.40.50.2000:FF:000065">
    <property type="entry name" value="Glycosyltransferase"/>
    <property type="match status" value="1"/>
</dbReference>
<feature type="domain" description="Glycosyltransferase N-terminal" evidence="4">
    <location>
        <begin position="8"/>
        <end position="43"/>
    </location>
</feature>
<evidence type="ECO:0000313" key="5">
    <source>
        <dbReference type="EMBL" id="KAI3955781.1"/>
    </source>
</evidence>
<dbReference type="PANTHER" id="PTHR11926">
    <property type="entry name" value="GLUCOSYL/GLUCURONOSYL TRANSFERASES"/>
    <property type="match status" value="1"/>
</dbReference>
<comment type="caution">
    <text evidence="5">The sequence shown here is derived from an EMBL/GenBank/DDBJ whole genome shotgun (WGS) entry which is preliminary data.</text>
</comment>
<protein>
    <recommendedName>
        <fullName evidence="4">Glycosyltransferase N-terminal domain-containing protein</fullName>
    </recommendedName>
</protein>
<evidence type="ECO:0000256" key="2">
    <source>
        <dbReference type="ARBA" id="ARBA00022676"/>
    </source>
</evidence>
<dbReference type="AlphaFoldDB" id="A0AAD4TH17"/>
<gene>
    <name evidence="5" type="ORF">MKW98_006141</name>
</gene>
<dbReference type="Pfam" id="PF26168">
    <property type="entry name" value="Glyco_transf_N"/>
    <property type="match status" value="1"/>
</dbReference>
<dbReference type="GO" id="GO:0080044">
    <property type="term" value="F:quercetin 7-O-glucosyltransferase activity"/>
    <property type="evidence" value="ECO:0007669"/>
    <property type="project" value="TreeGrafter"/>
</dbReference>